<protein>
    <submittedName>
        <fullName evidence="1">Uncharacterized protein</fullName>
    </submittedName>
</protein>
<dbReference type="Proteomes" id="UP000724148">
    <property type="component" value="Unassembled WGS sequence"/>
</dbReference>
<evidence type="ECO:0000313" key="2">
    <source>
        <dbReference type="Proteomes" id="UP000724148"/>
    </source>
</evidence>
<organism evidence="1 2">
    <name type="scientific">Candidatus Sungiibacteriota bacterium</name>
    <dbReference type="NCBI Taxonomy" id="2750080"/>
    <lineage>
        <taxon>Bacteria</taxon>
        <taxon>Candidatus Sungiibacteriota</taxon>
    </lineage>
</organism>
<gene>
    <name evidence="1" type="ORF">HYT40_03895</name>
</gene>
<proteinExistence type="predicted"/>
<sequence length="207" mass="23070">MQKLKGRLLYMGWFNLPWKLVTDDGEIDLWPIIDGFLTYLNGKRASHKEARDGYTLAADEASELQFKYVPGKYVLLKKPEGFGASNVHAYLDSTLVWLSGRLVEIEIEDGKQIKFTADASEKVFGVYFVGNGDSCEVPNGIEETVCKIGKRDYCIFLSWSPSGFQCEKFSGPTARELLDRLAKGTTRAGRIGNCALLGRKEREAAAV</sequence>
<accession>A0A931WNF3</accession>
<dbReference type="EMBL" id="JACOZA010000094">
    <property type="protein sequence ID" value="MBI2097254.1"/>
    <property type="molecule type" value="Genomic_DNA"/>
</dbReference>
<name>A0A931WNF3_9BACT</name>
<evidence type="ECO:0000313" key="1">
    <source>
        <dbReference type="EMBL" id="MBI2097254.1"/>
    </source>
</evidence>
<comment type="caution">
    <text evidence="1">The sequence shown here is derived from an EMBL/GenBank/DDBJ whole genome shotgun (WGS) entry which is preliminary data.</text>
</comment>
<reference evidence="1" key="1">
    <citation type="submission" date="2020-07" db="EMBL/GenBank/DDBJ databases">
        <title>Huge and variable diversity of episymbiotic CPR bacteria and DPANN archaea in groundwater ecosystems.</title>
        <authorList>
            <person name="He C.Y."/>
            <person name="Keren R."/>
            <person name="Whittaker M."/>
            <person name="Farag I.F."/>
            <person name="Doudna J."/>
            <person name="Cate J.H.D."/>
            <person name="Banfield J.F."/>
        </authorList>
    </citation>
    <scope>NUCLEOTIDE SEQUENCE</scope>
    <source>
        <strain evidence="1">NC_groundwater_193_Ag_S-0.1um_51_7</strain>
    </source>
</reference>
<dbReference type="AlphaFoldDB" id="A0A931WNF3"/>